<keyword evidence="1" id="KW-0812">Transmembrane</keyword>
<organism evidence="2 3">
    <name type="scientific">Trachymyrmex cornetzi</name>
    <dbReference type="NCBI Taxonomy" id="471704"/>
    <lineage>
        <taxon>Eukaryota</taxon>
        <taxon>Metazoa</taxon>
        <taxon>Ecdysozoa</taxon>
        <taxon>Arthropoda</taxon>
        <taxon>Hexapoda</taxon>
        <taxon>Insecta</taxon>
        <taxon>Pterygota</taxon>
        <taxon>Neoptera</taxon>
        <taxon>Endopterygota</taxon>
        <taxon>Hymenoptera</taxon>
        <taxon>Apocrita</taxon>
        <taxon>Aculeata</taxon>
        <taxon>Formicoidea</taxon>
        <taxon>Formicidae</taxon>
        <taxon>Myrmicinae</taxon>
        <taxon>Trachymyrmex</taxon>
    </lineage>
</organism>
<dbReference type="EMBL" id="KQ978654">
    <property type="protein sequence ID" value="KYN29416.1"/>
    <property type="molecule type" value="Genomic_DNA"/>
</dbReference>
<feature type="transmembrane region" description="Helical" evidence="1">
    <location>
        <begin position="85"/>
        <end position="103"/>
    </location>
</feature>
<evidence type="ECO:0000256" key="1">
    <source>
        <dbReference type="SAM" id="Phobius"/>
    </source>
</evidence>
<keyword evidence="1" id="KW-1133">Transmembrane helix</keyword>
<reference evidence="2 3" key="1">
    <citation type="submission" date="2015-09" db="EMBL/GenBank/DDBJ databases">
        <title>Trachymyrmex cornetzi WGS genome.</title>
        <authorList>
            <person name="Nygaard S."/>
            <person name="Hu H."/>
            <person name="Boomsma J."/>
            <person name="Zhang G."/>
        </authorList>
    </citation>
    <scope>NUCLEOTIDE SEQUENCE [LARGE SCALE GENOMIC DNA]</scope>
    <source>
        <strain evidence="2">Tcor2-1</strain>
        <tissue evidence="2">Whole body</tissue>
    </source>
</reference>
<feature type="transmembrane region" description="Helical" evidence="1">
    <location>
        <begin position="40"/>
        <end position="55"/>
    </location>
</feature>
<sequence length="153" mass="18516">MINQCDFLKELKMCLHELSLMDDTLEAVGLPKKYQRLRKWTIRITIGCFVYIMFLESIQPAYYSLHNVNIIVIIYLVVDKFFTQFVYVSSALIWGTFFGYISFRFHQVNDRLHVFYSKFFENNADYRRQNRSNSMCQRITETEDRKQCIWIIM</sequence>
<accession>A0A151JQT5</accession>
<name>A0A151JQT5_9HYME</name>
<protein>
    <submittedName>
        <fullName evidence="2">Uncharacterized protein</fullName>
    </submittedName>
</protein>
<gene>
    <name evidence="2" type="ORF">ALC57_01139</name>
</gene>
<evidence type="ECO:0000313" key="3">
    <source>
        <dbReference type="Proteomes" id="UP000078492"/>
    </source>
</evidence>
<keyword evidence="1" id="KW-0472">Membrane</keyword>
<evidence type="ECO:0000313" key="2">
    <source>
        <dbReference type="EMBL" id="KYN29416.1"/>
    </source>
</evidence>
<dbReference type="AlphaFoldDB" id="A0A151JQT5"/>
<dbReference type="Proteomes" id="UP000078492">
    <property type="component" value="Unassembled WGS sequence"/>
</dbReference>
<proteinExistence type="predicted"/>
<keyword evidence="3" id="KW-1185">Reference proteome</keyword>